<reference evidence="1" key="1">
    <citation type="journal article" date="2020" name="bioRxiv">
        <title>Chromosome-level reference genome of the European wasp spider Argiope bruennichi: a resource for studies on range expansion and evolutionary adaptation.</title>
        <authorList>
            <person name="Sheffer M.M."/>
            <person name="Hoppe A."/>
            <person name="Krehenwinkel H."/>
            <person name="Uhl G."/>
            <person name="Kuss A.W."/>
            <person name="Jensen L."/>
            <person name="Jensen C."/>
            <person name="Gillespie R.G."/>
            <person name="Hoff K.J."/>
            <person name="Prost S."/>
        </authorList>
    </citation>
    <scope>NUCLEOTIDE SEQUENCE</scope>
</reference>
<keyword evidence="2" id="KW-1185">Reference proteome</keyword>
<sequence>MSPLSVTSLGWLMEQTACYLIRLTLGAGLRNQACDLLRSRWQLSFLDRFTWRYGRVGKHSALFANTRRAFGFEPGLLEAGETPTSPFLSRRNWQQGTRSVSASTFVVVYSCFEGGFLLTEQKETSLI</sequence>
<protein>
    <submittedName>
        <fullName evidence="1">Uncharacterized protein</fullName>
    </submittedName>
</protein>
<comment type="caution">
    <text evidence="1">The sequence shown here is derived from an EMBL/GenBank/DDBJ whole genome shotgun (WGS) entry which is preliminary data.</text>
</comment>
<accession>A0A8T0ER49</accession>
<dbReference type="EMBL" id="JABXBU010002072">
    <property type="protein sequence ID" value="KAF8778207.1"/>
    <property type="molecule type" value="Genomic_DNA"/>
</dbReference>
<dbReference type="Proteomes" id="UP000807504">
    <property type="component" value="Unassembled WGS sequence"/>
</dbReference>
<gene>
    <name evidence="1" type="ORF">HNY73_014949</name>
</gene>
<evidence type="ECO:0000313" key="2">
    <source>
        <dbReference type="Proteomes" id="UP000807504"/>
    </source>
</evidence>
<proteinExistence type="predicted"/>
<organism evidence="1 2">
    <name type="scientific">Argiope bruennichi</name>
    <name type="common">Wasp spider</name>
    <name type="synonym">Aranea bruennichi</name>
    <dbReference type="NCBI Taxonomy" id="94029"/>
    <lineage>
        <taxon>Eukaryota</taxon>
        <taxon>Metazoa</taxon>
        <taxon>Ecdysozoa</taxon>
        <taxon>Arthropoda</taxon>
        <taxon>Chelicerata</taxon>
        <taxon>Arachnida</taxon>
        <taxon>Araneae</taxon>
        <taxon>Araneomorphae</taxon>
        <taxon>Entelegynae</taxon>
        <taxon>Araneoidea</taxon>
        <taxon>Araneidae</taxon>
        <taxon>Argiope</taxon>
    </lineage>
</organism>
<name>A0A8T0ER49_ARGBR</name>
<dbReference type="AlphaFoldDB" id="A0A8T0ER49"/>
<reference evidence="1" key="2">
    <citation type="submission" date="2020-06" db="EMBL/GenBank/DDBJ databases">
        <authorList>
            <person name="Sheffer M."/>
        </authorList>
    </citation>
    <scope>NUCLEOTIDE SEQUENCE</scope>
</reference>
<evidence type="ECO:0000313" key="1">
    <source>
        <dbReference type="EMBL" id="KAF8778207.1"/>
    </source>
</evidence>